<proteinExistence type="predicted"/>
<dbReference type="EMBL" id="AP018449">
    <property type="protein sequence ID" value="BBB91577.1"/>
    <property type="molecule type" value="Genomic_DNA"/>
</dbReference>
<dbReference type="Pfam" id="PF03279">
    <property type="entry name" value="Lip_A_acyltrans"/>
    <property type="match status" value="1"/>
</dbReference>
<dbReference type="AlphaFoldDB" id="A0A348AKH9"/>
<evidence type="ECO:0000313" key="8">
    <source>
        <dbReference type="Proteomes" id="UP000276437"/>
    </source>
</evidence>
<gene>
    <name evidence="7" type="ORF">MAMMFC1_02261</name>
</gene>
<keyword evidence="5" id="KW-0472">Membrane</keyword>
<organism evidence="7 8">
    <name type="scientific">Methylomusa anaerophila</name>
    <dbReference type="NCBI Taxonomy" id="1930071"/>
    <lineage>
        <taxon>Bacteria</taxon>
        <taxon>Bacillati</taxon>
        <taxon>Bacillota</taxon>
        <taxon>Negativicutes</taxon>
        <taxon>Selenomonadales</taxon>
        <taxon>Sporomusaceae</taxon>
        <taxon>Methylomusa</taxon>
    </lineage>
</organism>
<dbReference type="CDD" id="cd07984">
    <property type="entry name" value="LPLAT_LABLAT-like"/>
    <property type="match status" value="1"/>
</dbReference>
<evidence type="ECO:0000256" key="5">
    <source>
        <dbReference type="ARBA" id="ARBA00023136"/>
    </source>
</evidence>
<protein>
    <submittedName>
        <fullName evidence="7">Phosphatidylinositol mannoside acyltransferase</fullName>
        <ecNumber evidence="7">2.3.1.-</ecNumber>
    </submittedName>
</protein>
<name>A0A348AKH9_9FIRM</name>
<keyword evidence="8" id="KW-1185">Reference proteome</keyword>
<keyword evidence="3" id="KW-0997">Cell inner membrane</keyword>
<dbReference type="PANTHER" id="PTHR30606">
    <property type="entry name" value="LIPID A BIOSYNTHESIS LAUROYL ACYLTRANSFERASE"/>
    <property type="match status" value="1"/>
</dbReference>
<accession>A0A348AKH9</accession>
<dbReference type="OrthoDB" id="9801955at2"/>
<comment type="subcellular location">
    <subcellularLocation>
        <location evidence="1">Cell inner membrane</location>
    </subcellularLocation>
</comment>
<evidence type="ECO:0000256" key="2">
    <source>
        <dbReference type="ARBA" id="ARBA00022475"/>
    </source>
</evidence>
<reference evidence="7 8" key="1">
    <citation type="journal article" date="2018" name="Int. J. Syst. Evol. Microbiol.">
        <title>Methylomusa anaerophila gen. nov., sp. nov., an anaerobic methanol-utilizing bacterium isolated from a microbial fuel cell.</title>
        <authorList>
            <person name="Amano N."/>
            <person name="Yamamuro A."/>
            <person name="Miyahara M."/>
            <person name="Kouzuma A."/>
            <person name="Abe T."/>
            <person name="Watanabe K."/>
        </authorList>
    </citation>
    <scope>NUCLEOTIDE SEQUENCE [LARGE SCALE GENOMIC DNA]</scope>
    <source>
        <strain evidence="7 8">MMFC1</strain>
    </source>
</reference>
<keyword evidence="2" id="KW-1003">Cell membrane</keyword>
<evidence type="ECO:0000256" key="6">
    <source>
        <dbReference type="ARBA" id="ARBA00023315"/>
    </source>
</evidence>
<dbReference type="EC" id="2.3.1.-" evidence="7"/>
<dbReference type="Proteomes" id="UP000276437">
    <property type="component" value="Chromosome"/>
</dbReference>
<dbReference type="PANTHER" id="PTHR30606:SF10">
    <property type="entry name" value="PHOSPHATIDYLINOSITOL MANNOSIDE ACYLTRANSFERASE"/>
    <property type="match status" value="1"/>
</dbReference>
<evidence type="ECO:0000256" key="1">
    <source>
        <dbReference type="ARBA" id="ARBA00004533"/>
    </source>
</evidence>
<dbReference type="PIRSF" id="PIRSF026649">
    <property type="entry name" value="MsbB"/>
    <property type="match status" value="1"/>
</dbReference>
<evidence type="ECO:0000313" key="7">
    <source>
        <dbReference type="EMBL" id="BBB91577.1"/>
    </source>
</evidence>
<dbReference type="GO" id="GO:0009247">
    <property type="term" value="P:glycolipid biosynthetic process"/>
    <property type="evidence" value="ECO:0007669"/>
    <property type="project" value="UniProtKB-ARBA"/>
</dbReference>
<dbReference type="GO" id="GO:0016746">
    <property type="term" value="F:acyltransferase activity"/>
    <property type="evidence" value="ECO:0007669"/>
    <property type="project" value="UniProtKB-KW"/>
</dbReference>
<keyword evidence="6 7" id="KW-0012">Acyltransferase</keyword>
<evidence type="ECO:0000256" key="4">
    <source>
        <dbReference type="ARBA" id="ARBA00022679"/>
    </source>
</evidence>
<dbReference type="InterPro" id="IPR004960">
    <property type="entry name" value="LipA_acyltrans"/>
</dbReference>
<dbReference type="RefSeq" id="WP_126308576.1">
    <property type="nucleotide sequence ID" value="NZ_AP018449.1"/>
</dbReference>
<sequence length="297" mass="33681">MPFKWQYYTLKAISRAVCLLPYPAVLLLGEILGRLYYHTAGRQRRRAIKQIREGLGLSQEEAAAVIKRSFIKLGQTFCEVFYTPALNPDKIKRYVTIENRHYLEQALAQGKGVVFLTAHLGNWEWFGAALALNGFPVADIVKNQPNDQHTRILNEYRQMFGIEIFASGTGEIVRAARALKKGKLLGFFADQDAGKDGVFVEFLGKMASTPLGPAVFARKFKCPVVPGFIVREADGRHRITIQPPIYFADTGDPQADLYDLTVRMTKIIEDAVKAHPDEWLWARKRWNTDYQGSEESR</sequence>
<dbReference type="KEGG" id="mana:MAMMFC1_02261"/>
<keyword evidence="4 7" id="KW-0808">Transferase</keyword>
<dbReference type="GO" id="GO:0005886">
    <property type="term" value="C:plasma membrane"/>
    <property type="evidence" value="ECO:0007669"/>
    <property type="project" value="UniProtKB-SubCell"/>
</dbReference>
<evidence type="ECO:0000256" key="3">
    <source>
        <dbReference type="ARBA" id="ARBA00022519"/>
    </source>
</evidence>